<dbReference type="VEuPathDB" id="VectorBase:RPRC006177"/>
<reference evidence="1" key="1">
    <citation type="submission" date="2015-05" db="UniProtKB">
        <authorList>
            <consortium name="EnsemblMetazoa"/>
        </authorList>
    </citation>
    <scope>IDENTIFICATION</scope>
</reference>
<sequence length="42" mass="4792">MTSAVILWLSLVAMAQPLPPVIKIEKRSFELEEACRKTLQYS</sequence>
<name>T1HQ53_RHOPR</name>
<dbReference type="Proteomes" id="UP000015103">
    <property type="component" value="Unassembled WGS sequence"/>
</dbReference>
<accession>T1HQ53</accession>
<proteinExistence type="predicted"/>
<dbReference type="EnsemblMetazoa" id="RPRC006177-RA">
    <property type="protein sequence ID" value="RPRC006177-PA"/>
    <property type="gene ID" value="RPRC006177"/>
</dbReference>
<protein>
    <submittedName>
        <fullName evidence="1">Uncharacterized protein</fullName>
    </submittedName>
</protein>
<dbReference type="AlphaFoldDB" id="T1HQ53"/>
<keyword evidence="2" id="KW-1185">Reference proteome</keyword>
<evidence type="ECO:0000313" key="2">
    <source>
        <dbReference type="Proteomes" id="UP000015103"/>
    </source>
</evidence>
<organism evidence="1 2">
    <name type="scientific">Rhodnius prolixus</name>
    <name type="common">Triatomid bug</name>
    <dbReference type="NCBI Taxonomy" id="13249"/>
    <lineage>
        <taxon>Eukaryota</taxon>
        <taxon>Metazoa</taxon>
        <taxon>Ecdysozoa</taxon>
        <taxon>Arthropoda</taxon>
        <taxon>Hexapoda</taxon>
        <taxon>Insecta</taxon>
        <taxon>Pterygota</taxon>
        <taxon>Neoptera</taxon>
        <taxon>Paraneoptera</taxon>
        <taxon>Hemiptera</taxon>
        <taxon>Heteroptera</taxon>
        <taxon>Panheteroptera</taxon>
        <taxon>Cimicomorpha</taxon>
        <taxon>Reduviidae</taxon>
        <taxon>Triatominae</taxon>
        <taxon>Rhodnius</taxon>
    </lineage>
</organism>
<evidence type="ECO:0000313" key="1">
    <source>
        <dbReference type="EnsemblMetazoa" id="RPRC006177-PA"/>
    </source>
</evidence>
<dbReference type="EMBL" id="ACPB03027670">
    <property type="status" value="NOT_ANNOTATED_CDS"/>
    <property type="molecule type" value="Genomic_DNA"/>
</dbReference>
<dbReference type="InParanoid" id="T1HQ53"/>
<dbReference type="HOGENOM" id="CLU_3261099_0_0_1"/>